<reference evidence="2 3" key="1">
    <citation type="journal article" date="2013" name="Stand. Genomic Sci.">
        <title>Genomic Encyclopedia of Type Strains, Phase I: The one thousand microbial genomes (KMG-I) project.</title>
        <authorList>
            <person name="Kyrpides N.C."/>
            <person name="Woyke T."/>
            <person name="Eisen J.A."/>
            <person name="Garrity G."/>
            <person name="Lilburn T.G."/>
            <person name="Beck B.J."/>
            <person name="Whitman W.B."/>
            <person name="Hugenholtz P."/>
            <person name="Klenk H.P."/>
        </authorList>
    </citation>
    <scope>NUCLEOTIDE SEQUENCE [LARGE SCALE GENOMIC DNA]</scope>
    <source>
        <strain evidence="2 3">DSM 45044</strain>
    </source>
</reference>
<organism evidence="2 3">
    <name type="scientific">Stackebrandtia albiflava</name>
    <dbReference type="NCBI Taxonomy" id="406432"/>
    <lineage>
        <taxon>Bacteria</taxon>
        <taxon>Bacillati</taxon>
        <taxon>Actinomycetota</taxon>
        <taxon>Actinomycetes</taxon>
        <taxon>Glycomycetales</taxon>
        <taxon>Glycomycetaceae</taxon>
        <taxon>Stackebrandtia</taxon>
    </lineage>
</organism>
<dbReference type="Gene3D" id="3.60.70.12">
    <property type="entry name" value="L-amino peptidase D-ALA esterase/amidase"/>
    <property type="match status" value="1"/>
</dbReference>
<dbReference type="SUPFAM" id="SSF56266">
    <property type="entry name" value="DmpA/ArgJ-like"/>
    <property type="match status" value="1"/>
</dbReference>
<comment type="caution">
    <text evidence="2">The sequence shown here is derived from an EMBL/GenBank/DDBJ whole genome shotgun (WGS) entry which is preliminary data.</text>
</comment>
<evidence type="ECO:0000313" key="2">
    <source>
        <dbReference type="EMBL" id="TWJ14789.1"/>
    </source>
</evidence>
<dbReference type="PANTHER" id="PTHR36512">
    <property type="entry name" value="D-AMINOPEPTIDASE"/>
    <property type="match status" value="1"/>
</dbReference>
<dbReference type="CDD" id="cd02252">
    <property type="entry name" value="nylC_like"/>
    <property type="match status" value="1"/>
</dbReference>
<dbReference type="AlphaFoldDB" id="A0A562VA77"/>
<keyword evidence="2" id="KW-0645">Protease</keyword>
<dbReference type="Proteomes" id="UP000321617">
    <property type="component" value="Unassembled WGS sequence"/>
</dbReference>
<evidence type="ECO:0000256" key="1">
    <source>
        <dbReference type="ARBA" id="ARBA00007068"/>
    </source>
</evidence>
<sequence length="282" mass="28246">MSHFPGVRVGHWTDPVARTGCTVVLFPEETTASAEVRGGAPATRELALLAPHRTVAHVDAAVLTGGSAFGLASADGVMRYCEERGRGVVTPAGPVPIVPALGLFDLTVGDASVRPGPEQGYAACLAATGEPFQAGRIGAGTGATVGKLRGPEGTRPAGLGIATVATDAAAVTAIVAVNAVGDVDHDGDGMAAVLEIPPRRQFGNTVIGIVVTDARLDKTGCLLVAQGSHDGLARTISPPHTTADGDAFIAAATGRREADVDVVRATAVVAVSRAIRAAADSG</sequence>
<dbReference type="EMBL" id="VLLL01000005">
    <property type="protein sequence ID" value="TWJ14789.1"/>
    <property type="molecule type" value="Genomic_DNA"/>
</dbReference>
<dbReference type="InterPro" id="IPR005321">
    <property type="entry name" value="Peptidase_S58_DmpA"/>
</dbReference>
<dbReference type="PANTHER" id="PTHR36512:SF3">
    <property type="entry name" value="BLR5678 PROTEIN"/>
    <property type="match status" value="1"/>
</dbReference>
<proteinExistence type="inferred from homology"/>
<keyword evidence="2" id="KW-0378">Hydrolase</keyword>
<name>A0A562VA77_9ACTN</name>
<keyword evidence="2" id="KW-0031">Aminopeptidase</keyword>
<comment type="similarity">
    <text evidence="1">Belongs to the peptidase S58 family.</text>
</comment>
<gene>
    <name evidence="2" type="ORF">LX16_0479</name>
</gene>
<accession>A0A562VA77</accession>
<dbReference type="InterPro" id="IPR016117">
    <property type="entry name" value="ArgJ-like_dom_sf"/>
</dbReference>
<dbReference type="RefSeq" id="WP_147132419.1">
    <property type="nucleotide sequence ID" value="NZ_BAABIJ010000001.1"/>
</dbReference>
<dbReference type="GO" id="GO:0004177">
    <property type="term" value="F:aminopeptidase activity"/>
    <property type="evidence" value="ECO:0007669"/>
    <property type="project" value="UniProtKB-KW"/>
</dbReference>
<evidence type="ECO:0000313" key="3">
    <source>
        <dbReference type="Proteomes" id="UP000321617"/>
    </source>
</evidence>
<dbReference type="OrthoDB" id="9808347at2"/>
<protein>
    <submittedName>
        <fullName evidence="2">L-aminopeptidase/D-esterase-like protein</fullName>
    </submittedName>
</protein>
<dbReference type="Pfam" id="PF03576">
    <property type="entry name" value="Peptidase_S58"/>
    <property type="match status" value="1"/>
</dbReference>
<keyword evidence="3" id="KW-1185">Reference proteome</keyword>